<dbReference type="SUPFAM" id="SSF49562">
    <property type="entry name" value="C2 domain (Calcium/lipid-binding domain, CaLB)"/>
    <property type="match status" value="1"/>
</dbReference>
<proteinExistence type="predicted"/>
<dbReference type="AlphaFoldDB" id="F0W1C6"/>
<dbReference type="Gene3D" id="2.60.40.150">
    <property type="entry name" value="C2 domain"/>
    <property type="match status" value="1"/>
</dbReference>
<dbReference type="Pfam" id="PF00168">
    <property type="entry name" value="C2"/>
    <property type="match status" value="1"/>
</dbReference>
<evidence type="ECO:0000313" key="2">
    <source>
        <dbReference type="EMBL" id="CCA14854.1"/>
    </source>
</evidence>
<dbReference type="EMBL" id="FR824051">
    <property type="protein sequence ID" value="CCA14854.1"/>
    <property type="molecule type" value="Genomic_DNA"/>
</dbReference>
<dbReference type="InterPro" id="IPR035892">
    <property type="entry name" value="C2_domain_sf"/>
</dbReference>
<reference evidence="2" key="2">
    <citation type="submission" date="2011-02" db="EMBL/GenBank/DDBJ databases">
        <authorList>
            <person name="MacLean D."/>
        </authorList>
    </citation>
    <scope>NUCLEOTIDE SEQUENCE</scope>
</reference>
<reference evidence="2" key="1">
    <citation type="journal article" date="2011" name="PLoS Biol.">
        <title>Gene gain and loss during evolution of obligate parasitism in the white rust pathogen of Arabidopsis thaliana.</title>
        <authorList>
            <person name="Kemen E."/>
            <person name="Gardiner A."/>
            <person name="Schultz-Larsen T."/>
            <person name="Kemen A.C."/>
            <person name="Balmuth A.L."/>
            <person name="Robert-Seilaniantz A."/>
            <person name="Bailey K."/>
            <person name="Holub E."/>
            <person name="Studholme D.J."/>
            <person name="Maclean D."/>
            <person name="Jones J.D."/>
        </authorList>
    </citation>
    <scope>NUCLEOTIDE SEQUENCE</scope>
</reference>
<gene>
    <name evidence="2" type="primary">AlNc14C6G895</name>
    <name evidence="2" type="ORF">ALNC14_009970</name>
</gene>
<dbReference type="HOGENOM" id="CLU_070469_0_0_1"/>
<dbReference type="InterPro" id="IPR000008">
    <property type="entry name" value="C2_dom"/>
</dbReference>
<organism evidence="2">
    <name type="scientific">Albugo laibachii Nc14</name>
    <dbReference type="NCBI Taxonomy" id="890382"/>
    <lineage>
        <taxon>Eukaryota</taxon>
        <taxon>Sar</taxon>
        <taxon>Stramenopiles</taxon>
        <taxon>Oomycota</taxon>
        <taxon>Peronosporomycetes</taxon>
        <taxon>Albuginales</taxon>
        <taxon>Albuginaceae</taxon>
        <taxon>Albugo</taxon>
    </lineage>
</organism>
<evidence type="ECO:0000259" key="1">
    <source>
        <dbReference type="PROSITE" id="PS50004"/>
    </source>
</evidence>
<name>F0W1C6_9STRA</name>
<protein>
    <submittedName>
        <fullName evidence="2">Uncharacterized protein AlNc14C6G895</fullName>
    </submittedName>
</protein>
<dbReference type="PROSITE" id="PS50004">
    <property type="entry name" value="C2"/>
    <property type="match status" value="1"/>
</dbReference>
<feature type="domain" description="C2" evidence="1">
    <location>
        <begin position="2"/>
        <end position="147"/>
    </location>
</feature>
<dbReference type="CDD" id="cd00030">
    <property type="entry name" value="C2"/>
    <property type="match status" value="1"/>
</dbReference>
<accession>F0W1C6</accession>
<sequence length="341" mass="38505">MDLEPLLYEKHVNHQDGVAGHLSIRLLEAKNLVDPTSMFWKRTCNPYVIFRIGNDWERSTTIQENNNPTWRREMLKFSIKKINKKNGPIEEHSNVRLELIIDVMSEDSFTGRATECMGITNGSLIGTASVDITSLLEGYEEVMDRWFTLGGALPSTESLRRVQHPHQELSLTHARSHSTGSMEKQIRLGEVRLVLQYEPFGMEPSIGDVVRWEGFGIYPSSLLPPMEDLELTIEKMSGNHLYCSYKTISGYQGYLRVHRNNIFVAHRTSIFDRVYVNLIASPLEFFGNTPLGKSCREVARPYTKLAMAFSWPAIMAAKTAVKTTLRATSAAAGAVLATYSE</sequence>
<dbReference type="SMART" id="SM00239">
    <property type="entry name" value="C2"/>
    <property type="match status" value="1"/>
</dbReference>